<dbReference type="EMBL" id="CM000884">
    <property type="protein sequence ID" value="KQJ81925.1"/>
    <property type="molecule type" value="Genomic_DNA"/>
</dbReference>
<dbReference type="AlphaFoldDB" id="I1IWF0"/>
<feature type="domain" description="KIB1-4 beta-propeller" evidence="1">
    <location>
        <begin position="100"/>
        <end position="329"/>
    </location>
</feature>
<evidence type="ECO:0000259" key="1">
    <source>
        <dbReference type="Pfam" id="PF03478"/>
    </source>
</evidence>
<dbReference type="EnsemblPlants" id="KQJ81925">
    <property type="protein sequence ID" value="KQJ81925"/>
    <property type="gene ID" value="BRADI_5g03840v3"/>
</dbReference>
<proteinExistence type="predicted"/>
<dbReference type="GeneID" id="100843025"/>
<dbReference type="Proteomes" id="UP000008810">
    <property type="component" value="Chromosome 5"/>
</dbReference>
<dbReference type="InterPro" id="IPR005174">
    <property type="entry name" value="KIB1-4_b-propeller"/>
</dbReference>
<dbReference type="OrthoDB" id="642536at2759"/>
<dbReference type="PANTHER" id="PTHR33165">
    <property type="entry name" value="F-BOX DOMAIN CONTAINING PROTEIN-LIKE-RELATED"/>
    <property type="match status" value="1"/>
</dbReference>
<evidence type="ECO:0000313" key="2">
    <source>
        <dbReference type="EMBL" id="KQJ81925.1"/>
    </source>
</evidence>
<reference evidence="2 3" key="1">
    <citation type="journal article" date="2010" name="Nature">
        <title>Genome sequencing and analysis of the model grass Brachypodium distachyon.</title>
        <authorList>
            <consortium name="International Brachypodium Initiative"/>
        </authorList>
    </citation>
    <scope>NUCLEOTIDE SEQUENCE [LARGE SCALE GENOMIC DNA]</scope>
    <source>
        <strain evidence="2">Bd21</strain>
        <strain evidence="3">cv. Bd21</strain>
    </source>
</reference>
<keyword evidence="4" id="KW-1185">Reference proteome</keyword>
<dbReference type="Gramene" id="KQJ81925">
    <property type="protein sequence ID" value="KQJ81925"/>
    <property type="gene ID" value="BRADI_5g03840v3"/>
</dbReference>
<dbReference type="KEGG" id="bdi:100843025"/>
<sequence>MATNDDGGPDPSSAAAAAAETDGPYIPAELIPNIAKHLTSLHDFFALRAGCRAYRAALPPCRGLLALQPPHLLVPHSPSNNPLSLFQLLQPNCPSFSLALFHLPQRRLLRFRARLPFAGAGGILASDGVRIVTVDDATGEILVNHLLTGLQVRLPKPPLQPDRVILTGAYIFAPATGRTDIQYFNIYKWNAQWSVSSYGSDHQIRDWRIVNGTLYALLPTCGLVIASRQPDNSMALWLLGGEFNEHVQQALQESVGGILLGDCGGELVLICKVGNIDPAYKVFRWDAMEAVWMRTMSLGGRTLFIGYDDFVACLDPGVPGTREDCIYASLPWTGGWSEYSLIDGTFNCITAKYPGEPGVGSGRPQTWVLPSLFCN</sequence>
<dbReference type="OMA" id="FNCITAK"/>
<evidence type="ECO:0000313" key="4">
    <source>
        <dbReference type="Proteomes" id="UP000008810"/>
    </source>
</evidence>
<evidence type="ECO:0000313" key="3">
    <source>
        <dbReference type="EnsemblPlants" id="KQJ81925"/>
    </source>
</evidence>
<reference evidence="3" key="3">
    <citation type="submission" date="2018-08" db="UniProtKB">
        <authorList>
            <consortium name="EnsemblPlants"/>
        </authorList>
    </citation>
    <scope>IDENTIFICATION</scope>
    <source>
        <strain evidence="3">cv. Bd21</strain>
    </source>
</reference>
<dbReference type="Pfam" id="PF03478">
    <property type="entry name" value="Beta-prop_KIB1-4"/>
    <property type="match status" value="1"/>
</dbReference>
<dbReference type="RefSeq" id="XP_003581369.1">
    <property type="nucleotide sequence ID" value="XM_003581321.4"/>
</dbReference>
<name>I1IWF0_BRADI</name>
<protein>
    <recommendedName>
        <fullName evidence="1">KIB1-4 beta-propeller domain-containing protein</fullName>
    </recommendedName>
</protein>
<accession>I1IWF0</accession>
<reference evidence="2" key="2">
    <citation type="submission" date="2017-06" db="EMBL/GenBank/DDBJ databases">
        <title>WGS assembly of Brachypodium distachyon.</title>
        <authorList>
            <consortium name="The International Brachypodium Initiative"/>
            <person name="Lucas S."/>
            <person name="Harmon-Smith M."/>
            <person name="Lail K."/>
            <person name="Tice H."/>
            <person name="Grimwood J."/>
            <person name="Bruce D."/>
            <person name="Barry K."/>
            <person name="Shu S."/>
            <person name="Lindquist E."/>
            <person name="Wang M."/>
            <person name="Pitluck S."/>
            <person name="Vogel J.P."/>
            <person name="Garvin D.F."/>
            <person name="Mockler T.C."/>
            <person name="Schmutz J."/>
            <person name="Rokhsar D."/>
            <person name="Bevan M.W."/>
        </authorList>
    </citation>
    <scope>NUCLEOTIDE SEQUENCE</scope>
    <source>
        <strain evidence="2">Bd21</strain>
    </source>
</reference>
<dbReference type="STRING" id="15368.I1IWF0"/>
<gene>
    <name evidence="3" type="primary">LOC100843025</name>
    <name evidence="2" type="ORF">BRADI_5g03840v3</name>
</gene>
<dbReference type="PANTHER" id="PTHR33165:SF28">
    <property type="entry name" value="DUF295 DOMAIN-CONTAINING PROTEIN"/>
    <property type="match status" value="1"/>
</dbReference>
<organism evidence="2">
    <name type="scientific">Brachypodium distachyon</name>
    <name type="common">Purple false brome</name>
    <name type="synonym">Trachynia distachya</name>
    <dbReference type="NCBI Taxonomy" id="15368"/>
    <lineage>
        <taxon>Eukaryota</taxon>
        <taxon>Viridiplantae</taxon>
        <taxon>Streptophyta</taxon>
        <taxon>Embryophyta</taxon>
        <taxon>Tracheophyta</taxon>
        <taxon>Spermatophyta</taxon>
        <taxon>Magnoliopsida</taxon>
        <taxon>Liliopsida</taxon>
        <taxon>Poales</taxon>
        <taxon>Poaceae</taxon>
        <taxon>BOP clade</taxon>
        <taxon>Pooideae</taxon>
        <taxon>Stipodae</taxon>
        <taxon>Brachypodieae</taxon>
        <taxon>Brachypodium</taxon>
    </lineage>
</organism>
<dbReference type="HOGENOM" id="CLU_060680_0_0_1"/>
<dbReference type="eggNOG" id="ENOG502T13X">
    <property type="taxonomic scope" value="Eukaryota"/>
</dbReference>